<sequence length="286" mass="31573">MQVVGSYNVDFFIRLKRLPQPGETVFCDEILIKHGGKGSNQAVSAARLGGEVSFIGAVGNDEYGKRAFSFWKEENVDASRVKVKEGNTGNAYIFLDETGESSIVVNRGANYLLDEEDVVDLEGNVLLTQLEIRERVVRKALKEFQGLRILNPAPAYLEDVSILDYVDILTPNEIEFKQLTSSDDLDFGLNELLKRVKTAVIVTLGERGAVIATRGKRVLISAPKVKVVDVTGAGDVFNASLAFFLEKGYDIEDAVEYAVKIASYSVTQLGALGPRWEEVKEFVQEK</sequence>
<feature type="binding site" evidence="10">
    <location>
        <position position="229"/>
    </location>
    <ligand>
        <name>K(+)</name>
        <dbReference type="ChEBI" id="CHEBI:29103"/>
    </ligand>
</feature>
<feature type="domain" description="Carbohydrate kinase PfkB" evidence="11">
    <location>
        <begin position="3"/>
        <end position="273"/>
    </location>
</feature>
<dbReference type="PANTHER" id="PTHR10584:SF166">
    <property type="entry name" value="RIBOKINASE"/>
    <property type="match status" value="1"/>
</dbReference>
<evidence type="ECO:0000256" key="10">
    <source>
        <dbReference type="HAMAP-Rule" id="MF_01987"/>
    </source>
</evidence>
<dbReference type="InterPro" id="IPR011611">
    <property type="entry name" value="PfkB_dom"/>
</dbReference>
<feature type="binding site" evidence="10">
    <location>
        <position position="265"/>
    </location>
    <ligand>
        <name>K(+)</name>
        <dbReference type="ChEBI" id="CHEBI:29103"/>
    </ligand>
</feature>
<keyword evidence="3 10" id="KW-0479">Metal-binding</keyword>
<comment type="catalytic activity">
    <reaction evidence="10">
        <text>D-ribose + ATP = D-ribose 5-phosphate + ADP + H(+)</text>
        <dbReference type="Rhea" id="RHEA:13697"/>
        <dbReference type="ChEBI" id="CHEBI:15378"/>
        <dbReference type="ChEBI" id="CHEBI:30616"/>
        <dbReference type="ChEBI" id="CHEBI:47013"/>
        <dbReference type="ChEBI" id="CHEBI:78346"/>
        <dbReference type="ChEBI" id="CHEBI:456216"/>
        <dbReference type="EC" id="2.7.1.15"/>
    </reaction>
</comment>
<dbReference type="AlphaFoldDB" id="A0A0F2LTB6"/>
<dbReference type="EC" id="2.7.1.15" evidence="10"/>
<proteinExistence type="inferred from homology"/>
<comment type="similarity">
    <text evidence="1">Belongs to the carbohydrate kinase pfkB family.</text>
</comment>
<dbReference type="GO" id="GO:0046872">
    <property type="term" value="F:metal ion binding"/>
    <property type="evidence" value="ECO:0007669"/>
    <property type="project" value="UniProtKB-KW"/>
</dbReference>
<comment type="subunit">
    <text evidence="10">Homodimer.</text>
</comment>
<comment type="similarity">
    <text evidence="10">Belongs to the carbohydrate kinase PfkB family. Ribokinase subfamily.</text>
</comment>
<comment type="caution">
    <text evidence="12">The sequence shown here is derived from an EMBL/GenBank/DDBJ whole genome shotgun (WGS) entry which is preliminary data.</text>
</comment>
<evidence type="ECO:0000256" key="5">
    <source>
        <dbReference type="ARBA" id="ARBA00022777"/>
    </source>
</evidence>
<feature type="binding site" evidence="10">
    <location>
        <begin position="234"/>
        <end position="235"/>
    </location>
    <ligand>
        <name>ATP</name>
        <dbReference type="ChEBI" id="CHEBI:30616"/>
    </ligand>
</feature>
<feature type="binding site" evidence="10">
    <location>
        <position position="235"/>
    </location>
    <ligand>
        <name>substrate</name>
    </ligand>
</feature>
<protein>
    <recommendedName>
        <fullName evidence="10">Ribokinase</fullName>
        <shortName evidence="10">RK</shortName>
        <ecNumber evidence="10">2.7.1.15</ecNumber>
    </recommendedName>
</protein>
<comment type="caution">
    <text evidence="10">Lacks conserved residue(s) required for the propagation of feature annotation.</text>
</comment>
<feature type="binding site" evidence="10">
    <location>
        <position position="131"/>
    </location>
    <ligand>
        <name>substrate</name>
    </ligand>
</feature>
<evidence type="ECO:0000256" key="9">
    <source>
        <dbReference type="ARBA" id="ARBA00023277"/>
    </source>
</evidence>
<dbReference type="SUPFAM" id="SSF53613">
    <property type="entry name" value="Ribokinase-like"/>
    <property type="match status" value="1"/>
</dbReference>
<evidence type="ECO:0000313" key="13">
    <source>
        <dbReference type="EMBL" id="MCL7343184.1"/>
    </source>
</evidence>
<feature type="binding site" evidence="10">
    <location>
        <position position="268"/>
    </location>
    <ligand>
        <name>K(+)</name>
        <dbReference type="ChEBI" id="CHEBI:29103"/>
    </ligand>
</feature>
<dbReference type="GO" id="GO:0005737">
    <property type="term" value="C:cytoplasm"/>
    <property type="evidence" value="ECO:0007669"/>
    <property type="project" value="UniProtKB-SubCell"/>
</dbReference>
<keyword evidence="5 10" id="KW-0418">Kinase</keyword>
<dbReference type="UniPathway" id="UPA00916">
    <property type="reaction ID" value="UER00889"/>
</dbReference>
<dbReference type="GO" id="GO:0005524">
    <property type="term" value="F:ATP binding"/>
    <property type="evidence" value="ECO:0007669"/>
    <property type="project" value="UniProtKB-UniRule"/>
</dbReference>
<evidence type="ECO:0000256" key="6">
    <source>
        <dbReference type="ARBA" id="ARBA00022840"/>
    </source>
</evidence>
<feature type="binding site" evidence="10">
    <location>
        <position position="270"/>
    </location>
    <ligand>
        <name>K(+)</name>
        <dbReference type="ChEBI" id="CHEBI:29103"/>
    </ligand>
</feature>
<feature type="active site" description="Proton acceptor" evidence="10">
    <location>
        <position position="235"/>
    </location>
</feature>
<evidence type="ECO:0000256" key="2">
    <source>
        <dbReference type="ARBA" id="ARBA00022679"/>
    </source>
</evidence>
<dbReference type="Gene3D" id="3.40.1190.20">
    <property type="match status" value="1"/>
</dbReference>
<comment type="cofactor">
    <cofactor evidence="10">
        <name>Mg(2+)</name>
        <dbReference type="ChEBI" id="CHEBI:18420"/>
    </cofactor>
    <text evidence="10">Requires a divalent cation, most likely magnesium in vivo, as an electrophilic catalyst to aid phosphoryl group transfer. It is the chelate of the metal and the nucleotide that is the actual substrate.</text>
</comment>
<dbReference type="GO" id="GO:0019303">
    <property type="term" value="P:D-ribose catabolic process"/>
    <property type="evidence" value="ECO:0007669"/>
    <property type="project" value="UniProtKB-UniRule"/>
</dbReference>
<comment type="function">
    <text evidence="10">Catalyzes the phosphorylation of ribose at O-5 in a reaction requiring ATP and magnesium. The resulting D-ribose-5-phosphate can then be used either for sythesis of nucleotides, histidine, and tryptophan, or as a component of the pentose phosphate pathway.</text>
</comment>
<comment type="subcellular location">
    <subcellularLocation>
        <location evidence="10">Cytoplasm</location>
    </subcellularLocation>
</comment>
<dbReference type="PANTHER" id="PTHR10584">
    <property type="entry name" value="SUGAR KINASE"/>
    <property type="match status" value="1"/>
</dbReference>
<dbReference type="InterPro" id="IPR011877">
    <property type="entry name" value="Ribokinase"/>
</dbReference>
<dbReference type="GO" id="GO:0004747">
    <property type="term" value="F:ribokinase activity"/>
    <property type="evidence" value="ECO:0007669"/>
    <property type="project" value="UniProtKB-UniRule"/>
</dbReference>
<evidence type="ECO:0000259" key="11">
    <source>
        <dbReference type="Pfam" id="PF00294"/>
    </source>
</evidence>
<comment type="pathway">
    <text evidence="10">Carbohydrate metabolism; D-ribose degradation; D-ribose 5-phosphate from beta-D-ribopyranose: step 2/2.</text>
</comment>
<dbReference type="HAMAP" id="MF_01987">
    <property type="entry name" value="Ribokinase"/>
    <property type="match status" value="1"/>
</dbReference>
<feature type="binding site" evidence="10">
    <location>
        <begin position="203"/>
        <end position="208"/>
    </location>
    <ligand>
        <name>ATP</name>
        <dbReference type="ChEBI" id="CHEBI:30616"/>
    </ligand>
</feature>
<dbReference type="CDD" id="cd01174">
    <property type="entry name" value="ribokinase"/>
    <property type="match status" value="1"/>
</dbReference>
<reference evidence="13" key="2">
    <citation type="submission" date="2022-05" db="EMBL/GenBank/DDBJ databases">
        <title>Metagenome Sequencing of an Archaeal-Dominated Microbial Community from a Hot Spring at the Los Azufres Geothermal Field, Mexico.</title>
        <authorList>
            <person name="Marin-Paredes R."/>
            <person name="Martinez-Romero E."/>
            <person name="Servin-Garciduenas L.E."/>
        </authorList>
    </citation>
    <scope>NUCLEOTIDE SEQUENCE</scope>
    <source>
        <strain evidence="13">AZ1-454</strain>
    </source>
</reference>
<dbReference type="InterPro" id="IPR002139">
    <property type="entry name" value="Ribo/fructo_kinase"/>
</dbReference>
<feature type="binding site" evidence="10">
    <location>
        <begin position="36"/>
        <end position="40"/>
    </location>
    <ligand>
        <name>substrate</name>
    </ligand>
</feature>
<dbReference type="Pfam" id="PF00294">
    <property type="entry name" value="PfkB"/>
    <property type="match status" value="1"/>
</dbReference>
<keyword evidence="7 10" id="KW-0460">Magnesium</keyword>
<name>A0A0F2LTB6_9CREN</name>
<reference evidence="12" key="1">
    <citation type="submission" date="2015-03" db="EMBL/GenBank/DDBJ databases">
        <title>Metagenome Sequencing of an Archaeal-Dominated Microbial Community from a Hot Spring at the Los Azufres Geothermal Field, Mexico.</title>
        <authorList>
            <person name="Servin-Garciduenas L.E."/>
            <person name="Martinez-Romero E."/>
        </authorList>
    </citation>
    <scope>NUCLEOTIDE SEQUENCE [LARGE SCALE GENOMIC DNA]</scope>
    <source>
        <strain evidence="12">AZ1-454</strain>
    </source>
</reference>
<dbReference type="InterPro" id="IPR029056">
    <property type="entry name" value="Ribokinase-like"/>
</dbReference>
<dbReference type="EMBL" id="JZWS01000026">
    <property type="protein sequence ID" value="KJR79051.1"/>
    <property type="molecule type" value="Genomic_DNA"/>
</dbReference>
<evidence type="ECO:0000256" key="8">
    <source>
        <dbReference type="ARBA" id="ARBA00022958"/>
    </source>
</evidence>
<keyword evidence="4 10" id="KW-0547">Nucleotide-binding</keyword>
<keyword evidence="6 10" id="KW-0067">ATP-binding</keyword>
<keyword evidence="10" id="KW-0963">Cytoplasm</keyword>
<feature type="binding site" evidence="10">
    <location>
        <position position="172"/>
    </location>
    <ligand>
        <name>ATP</name>
        <dbReference type="ChEBI" id="CHEBI:30616"/>
    </ligand>
</feature>
<feature type="binding site" evidence="10">
    <location>
        <position position="231"/>
    </location>
    <ligand>
        <name>K(+)</name>
        <dbReference type="ChEBI" id="CHEBI:29103"/>
    </ligand>
</feature>
<comment type="activity regulation">
    <text evidence="10">Activated by a monovalent cation that binds near, but not in, the active site. The most likely occupant of the site in vivo is potassium. Ion binding induces a conformational change that may alter substrate affinity.</text>
</comment>
<feature type="binding site" evidence="10">
    <location>
        <begin position="8"/>
        <end position="10"/>
    </location>
    <ligand>
        <name>substrate</name>
    </ligand>
</feature>
<evidence type="ECO:0000256" key="4">
    <source>
        <dbReference type="ARBA" id="ARBA00022741"/>
    </source>
</evidence>
<organism evidence="12">
    <name type="scientific">Candidatus Aramenus sulfurataquae</name>
    <dbReference type="NCBI Taxonomy" id="1326980"/>
    <lineage>
        <taxon>Archaea</taxon>
        <taxon>Thermoproteota</taxon>
        <taxon>Thermoprotei</taxon>
        <taxon>Sulfolobales</taxon>
        <taxon>Sulfolobaceae</taxon>
        <taxon>Candidatus Aramenus</taxon>
    </lineage>
</organism>
<dbReference type="EMBL" id="JZWS02000001">
    <property type="protein sequence ID" value="MCL7343184.1"/>
    <property type="molecule type" value="Genomic_DNA"/>
</dbReference>
<evidence type="ECO:0000256" key="3">
    <source>
        <dbReference type="ARBA" id="ARBA00022723"/>
    </source>
</evidence>
<accession>A0A0F2LTB6</accession>
<keyword evidence="9 10" id="KW-0119">Carbohydrate metabolism</keyword>
<evidence type="ECO:0000313" key="12">
    <source>
        <dbReference type="EMBL" id="KJR79051.1"/>
    </source>
</evidence>
<gene>
    <name evidence="10" type="primary">rbsK</name>
    <name evidence="13" type="ORF">TQ35_001160</name>
    <name evidence="12" type="ORF">TQ35_04080</name>
</gene>
<keyword evidence="8 10" id="KW-0630">Potassium</keyword>
<evidence type="ECO:0000256" key="1">
    <source>
        <dbReference type="ARBA" id="ARBA00005380"/>
    </source>
</evidence>
<evidence type="ECO:0000256" key="7">
    <source>
        <dbReference type="ARBA" id="ARBA00022842"/>
    </source>
</evidence>
<dbReference type="PATRIC" id="fig|1326980.8.peg.1118"/>
<dbReference type="PRINTS" id="PR00990">
    <property type="entry name" value="RIBOKINASE"/>
</dbReference>
<keyword evidence="2 10" id="KW-0808">Transferase</keyword>